<evidence type="ECO:0000256" key="8">
    <source>
        <dbReference type="SAM" id="Phobius"/>
    </source>
</evidence>
<keyword evidence="10" id="KW-1185">Reference proteome</keyword>
<protein>
    <submittedName>
        <fullName evidence="9">Glycosyltransferase family 39 protein</fullName>
    </submittedName>
</protein>
<gene>
    <name evidence="9" type="ORF">H0P51_20745</name>
</gene>
<feature type="transmembrane region" description="Helical" evidence="8">
    <location>
        <begin position="98"/>
        <end position="118"/>
    </location>
</feature>
<feature type="transmembrane region" description="Helical" evidence="8">
    <location>
        <begin position="47"/>
        <end position="67"/>
    </location>
</feature>
<evidence type="ECO:0000256" key="2">
    <source>
        <dbReference type="ARBA" id="ARBA00022475"/>
    </source>
</evidence>
<organism evidence="9 10">
    <name type="scientific">Mycobacterium vicinigordonae</name>
    <dbReference type="NCBI Taxonomy" id="1719132"/>
    <lineage>
        <taxon>Bacteria</taxon>
        <taxon>Bacillati</taxon>
        <taxon>Actinomycetota</taxon>
        <taxon>Actinomycetes</taxon>
        <taxon>Mycobacteriales</taxon>
        <taxon>Mycobacteriaceae</taxon>
        <taxon>Mycobacterium</taxon>
    </lineage>
</organism>
<reference evidence="9" key="1">
    <citation type="submission" date="2020-07" db="EMBL/GenBank/DDBJ databases">
        <title>Description of Mycobacterium gordonae subsp. intergordonae subsp.nov. and Mycobacterium gordonae subsp. gordonae subsp. nov.</title>
        <authorList>
            <person name="Huang H."/>
        </authorList>
    </citation>
    <scope>NUCLEOTIDE SEQUENCE [LARGE SCALE GENOMIC DNA]</scope>
    <source>
        <strain evidence="9">24T</strain>
    </source>
</reference>
<evidence type="ECO:0000256" key="5">
    <source>
        <dbReference type="ARBA" id="ARBA00022692"/>
    </source>
</evidence>
<accession>A0A7D6IQ41</accession>
<dbReference type="PANTHER" id="PTHR33908">
    <property type="entry name" value="MANNOSYLTRANSFERASE YKCB-RELATED"/>
    <property type="match status" value="1"/>
</dbReference>
<proteinExistence type="predicted"/>
<evidence type="ECO:0000256" key="4">
    <source>
        <dbReference type="ARBA" id="ARBA00022679"/>
    </source>
</evidence>
<keyword evidence="2" id="KW-1003">Cell membrane</keyword>
<dbReference type="KEGG" id="mgor:H0P51_20745"/>
<dbReference type="AlphaFoldDB" id="A0A7D6IQ41"/>
<feature type="transmembrane region" description="Helical" evidence="8">
    <location>
        <begin position="170"/>
        <end position="190"/>
    </location>
</feature>
<keyword evidence="6 8" id="KW-1133">Transmembrane helix</keyword>
<keyword evidence="3" id="KW-0328">Glycosyltransferase</keyword>
<keyword evidence="5 8" id="KW-0812">Transmembrane</keyword>
<feature type="transmembrane region" description="Helical" evidence="8">
    <location>
        <begin position="260"/>
        <end position="282"/>
    </location>
</feature>
<evidence type="ECO:0000256" key="7">
    <source>
        <dbReference type="ARBA" id="ARBA00023136"/>
    </source>
</evidence>
<feature type="transmembrane region" description="Helical" evidence="8">
    <location>
        <begin position="294"/>
        <end position="314"/>
    </location>
</feature>
<dbReference type="PANTHER" id="PTHR33908:SF3">
    <property type="entry name" value="UNDECAPRENYL PHOSPHATE-ALPHA-4-AMINO-4-DEOXY-L-ARABINOSE ARABINOSYL TRANSFERASE"/>
    <property type="match status" value="1"/>
</dbReference>
<feature type="transmembrane region" description="Helical" evidence="8">
    <location>
        <begin position="235"/>
        <end position="253"/>
    </location>
</feature>
<evidence type="ECO:0000313" key="9">
    <source>
        <dbReference type="EMBL" id="QLL06179.1"/>
    </source>
</evidence>
<feature type="transmembrane region" description="Helical" evidence="8">
    <location>
        <begin position="130"/>
        <end position="158"/>
    </location>
</feature>
<dbReference type="GO" id="GO:0016763">
    <property type="term" value="F:pentosyltransferase activity"/>
    <property type="evidence" value="ECO:0007669"/>
    <property type="project" value="TreeGrafter"/>
</dbReference>
<comment type="subcellular location">
    <subcellularLocation>
        <location evidence="1">Cell membrane</location>
        <topology evidence="1">Multi-pass membrane protein</topology>
    </subcellularLocation>
</comment>
<reference evidence="9" key="2">
    <citation type="submission" date="2020-07" db="EMBL/GenBank/DDBJ databases">
        <authorList>
            <person name="Yu X."/>
        </authorList>
    </citation>
    <scope>NUCLEOTIDE SEQUENCE [LARGE SCALE GENOMIC DNA]</scope>
    <source>
        <strain evidence="9">24T</strain>
    </source>
</reference>
<dbReference type="InterPro" id="IPR050297">
    <property type="entry name" value="LipidA_mod_glycosyltrf_83"/>
</dbReference>
<sequence>MLTMLRWVRDGQLPLLGPLSSAPTVHHGAWFYWILAPGAFATDAHPVAAVATLAVIGVAGVAAAWWLGRTVAGPLAGHLTALLMSISPTSISSSTFVWNANIVVPGAALACAAAWHAWHTRRARWWLLSALGGLLMLNGHLLAALAIPPFAVLISADLLRRTRPERPRMLAPLAIAVVIIVVGFLPNLMYDLSHGFAQSHAIADFLGQPDDGRGPALPSRIVAISRRVLEWPVPGWPGALITAAALVFLAVFGQGIARLFGWWAAASTAWAALALAVVAPGLATPVAGLPTDQYHTWLDPILFAAVGISAARLWTALVPRTAAVVAIAACIALSVASLPPLKSPDGGWPRASDTATRIRAVTGTHPTAVTGVAKTGAALEFPLRRQGSPRADPSAAEFLVVTCDPLFFRVAVLPCGGQAEAATARDIGFPTARLMDRFADGPRRVVSIFANH</sequence>
<evidence type="ECO:0000256" key="1">
    <source>
        <dbReference type="ARBA" id="ARBA00004651"/>
    </source>
</evidence>
<keyword evidence="4 9" id="KW-0808">Transferase</keyword>
<dbReference type="EMBL" id="CP059165">
    <property type="protein sequence ID" value="QLL06179.1"/>
    <property type="molecule type" value="Genomic_DNA"/>
</dbReference>
<evidence type="ECO:0000256" key="6">
    <source>
        <dbReference type="ARBA" id="ARBA00022989"/>
    </source>
</evidence>
<dbReference type="GO" id="GO:0009103">
    <property type="term" value="P:lipopolysaccharide biosynthetic process"/>
    <property type="evidence" value="ECO:0007669"/>
    <property type="project" value="UniProtKB-ARBA"/>
</dbReference>
<dbReference type="GO" id="GO:0010041">
    <property type="term" value="P:response to iron(III) ion"/>
    <property type="evidence" value="ECO:0007669"/>
    <property type="project" value="TreeGrafter"/>
</dbReference>
<evidence type="ECO:0000313" key="10">
    <source>
        <dbReference type="Proteomes" id="UP000510682"/>
    </source>
</evidence>
<name>A0A7D6IQ41_9MYCO</name>
<dbReference type="Proteomes" id="UP000510682">
    <property type="component" value="Chromosome"/>
</dbReference>
<dbReference type="GO" id="GO:0005886">
    <property type="term" value="C:plasma membrane"/>
    <property type="evidence" value="ECO:0007669"/>
    <property type="project" value="UniProtKB-SubCell"/>
</dbReference>
<keyword evidence="7 8" id="KW-0472">Membrane</keyword>
<feature type="transmembrane region" description="Helical" evidence="8">
    <location>
        <begin position="15"/>
        <end position="35"/>
    </location>
</feature>
<evidence type="ECO:0000256" key="3">
    <source>
        <dbReference type="ARBA" id="ARBA00022676"/>
    </source>
</evidence>